<evidence type="ECO:0000313" key="16">
    <source>
        <dbReference type="Proteomes" id="UP000184188"/>
    </source>
</evidence>
<dbReference type="GO" id="GO:0008270">
    <property type="term" value="F:zinc ion binding"/>
    <property type="evidence" value="ECO:0007669"/>
    <property type="project" value="UniProtKB-KW"/>
</dbReference>
<feature type="region of interest" description="Disordered" evidence="13">
    <location>
        <begin position="1"/>
        <end position="20"/>
    </location>
</feature>
<dbReference type="GO" id="GO:0005634">
    <property type="term" value="C:nucleus"/>
    <property type="evidence" value="ECO:0007669"/>
    <property type="project" value="UniProtKB-SubCell"/>
</dbReference>
<evidence type="ECO:0000256" key="2">
    <source>
        <dbReference type="ARBA" id="ARBA00005676"/>
    </source>
</evidence>
<dbReference type="OrthoDB" id="2590500at2759"/>
<evidence type="ECO:0000256" key="8">
    <source>
        <dbReference type="ARBA" id="ARBA00023242"/>
    </source>
</evidence>
<evidence type="ECO:0000256" key="1">
    <source>
        <dbReference type="ARBA" id="ARBA00004123"/>
    </source>
</evidence>
<evidence type="ECO:0000313" key="15">
    <source>
        <dbReference type="EMBL" id="OJJ46657.1"/>
    </source>
</evidence>
<comment type="subcellular location">
    <subcellularLocation>
        <location evidence="1 12">Nucleus</location>
    </subcellularLocation>
</comment>
<dbReference type="Pfam" id="PF04181">
    <property type="entry name" value="RPAP2_Rtr1"/>
    <property type="match status" value="1"/>
</dbReference>
<dbReference type="Gene3D" id="1.25.40.820">
    <property type="match status" value="1"/>
</dbReference>
<evidence type="ECO:0000256" key="9">
    <source>
        <dbReference type="ARBA" id="ARBA00047761"/>
    </source>
</evidence>
<dbReference type="GO" id="GO:0043175">
    <property type="term" value="F:RNA polymerase core enzyme binding"/>
    <property type="evidence" value="ECO:0007669"/>
    <property type="project" value="UniProtKB-UniRule"/>
</dbReference>
<dbReference type="VEuPathDB" id="FungiDB:ASPZODRAFT_132755"/>
<dbReference type="PANTHER" id="PTHR14732">
    <property type="entry name" value="RNA POLYMERASE II SUBUNIT B1 CTD PHOSPHATASE RPAP2-RELATED"/>
    <property type="match status" value="1"/>
</dbReference>
<keyword evidence="4 12" id="KW-0863">Zinc-finger</keyword>
<keyword evidence="3 12" id="KW-0479">Metal-binding</keyword>
<keyword evidence="16" id="KW-1185">Reference proteome</keyword>
<evidence type="ECO:0000256" key="10">
    <source>
        <dbReference type="ARBA" id="ARBA00048336"/>
    </source>
</evidence>
<evidence type="ECO:0000256" key="6">
    <source>
        <dbReference type="ARBA" id="ARBA00022833"/>
    </source>
</evidence>
<comment type="similarity">
    <text evidence="2 11 12">Belongs to the RPAP2 family.</text>
</comment>
<dbReference type="InterPro" id="IPR007308">
    <property type="entry name" value="Rtr1/RPAP2_dom"/>
</dbReference>
<evidence type="ECO:0000256" key="5">
    <source>
        <dbReference type="ARBA" id="ARBA00022801"/>
    </source>
</evidence>
<evidence type="ECO:0000256" key="12">
    <source>
        <dbReference type="RuleBase" id="RU367080"/>
    </source>
</evidence>
<comment type="catalytic activity">
    <reaction evidence="10 12">
        <text>O-phospho-L-threonyl-[protein] + H2O = L-threonyl-[protein] + phosphate</text>
        <dbReference type="Rhea" id="RHEA:47004"/>
        <dbReference type="Rhea" id="RHEA-COMP:11060"/>
        <dbReference type="Rhea" id="RHEA-COMP:11605"/>
        <dbReference type="ChEBI" id="CHEBI:15377"/>
        <dbReference type="ChEBI" id="CHEBI:30013"/>
        <dbReference type="ChEBI" id="CHEBI:43474"/>
        <dbReference type="ChEBI" id="CHEBI:61977"/>
        <dbReference type="EC" id="3.1.3.16"/>
    </reaction>
</comment>
<dbReference type="GeneID" id="34609575"/>
<keyword evidence="5 12" id="KW-0378">Hydrolase</keyword>
<dbReference type="FunFam" id="1.25.40.820:FF:000004">
    <property type="entry name" value="Putative RNA polymerase II subunit B1 CTD phosphatase rtr1"/>
    <property type="match status" value="1"/>
</dbReference>
<protein>
    <recommendedName>
        <fullName evidence="12">RNA polymerase II subunit B1 CTD phosphatase RPAP2 homolog</fullName>
        <ecNumber evidence="12">3.1.3.16</ecNumber>
    </recommendedName>
</protein>
<dbReference type="STRING" id="1073090.A0A1L9SHP7"/>
<dbReference type="GO" id="GO:0005737">
    <property type="term" value="C:cytoplasm"/>
    <property type="evidence" value="ECO:0007669"/>
    <property type="project" value="TreeGrafter"/>
</dbReference>
<comment type="function">
    <text evidence="12">Putative RNA polymerase II subunit B1 C-terminal domain (CTD) phosphatase involved in RNA polymerase II transcription regulation.</text>
</comment>
<organism evidence="15 16">
    <name type="scientific">Penicilliopsis zonata CBS 506.65</name>
    <dbReference type="NCBI Taxonomy" id="1073090"/>
    <lineage>
        <taxon>Eukaryota</taxon>
        <taxon>Fungi</taxon>
        <taxon>Dikarya</taxon>
        <taxon>Ascomycota</taxon>
        <taxon>Pezizomycotina</taxon>
        <taxon>Eurotiomycetes</taxon>
        <taxon>Eurotiomycetidae</taxon>
        <taxon>Eurotiales</taxon>
        <taxon>Aspergillaceae</taxon>
        <taxon>Penicilliopsis</taxon>
    </lineage>
</organism>
<evidence type="ECO:0000256" key="7">
    <source>
        <dbReference type="ARBA" id="ARBA00022912"/>
    </source>
</evidence>
<dbReference type="InterPro" id="IPR039693">
    <property type="entry name" value="Rtr1/RPAP2"/>
</dbReference>
<feature type="compositionally biased region" description="Acidic residues" evidence="13">
    <location>
        <begin position="282"/>
        <end position="291"/>
    </location>
</feature>
<keyword evidence="8 12" id="KW-0539">Nucleus</keyword>
<reference evidence="16" key="1">
    <citation type="journal article" date="2017" name="Genome Biol.">
        <title>Comparative genomics reveals high biological diversity and specific adaptations in the industrially and medically important fungal genus Aspergillus.</title>
        <authorList>
            <person name="de Vries R.P."/>
            <person name="Riley R."/>
            <person name="Wiebenga A."/>
            <person name="Aguilar-Osorio G."/>
            <person name="Amillis S."/>
            <person name="Uchima C.A."/>
            <person name="Anderluh G."/>
            <person name="Asadollahi M."/>
            <person name="Askin M."/>
            <person name="Barry K."/>
            <person name="Battaglia E."/>
            <person name="Bayram O."/>
            <person name="Benocci T."/>
            <person name="Braus-Stromeyer S.A."/>
            <person name="Caldana C."/>
            <person name="Canovas D."/>
            <person name="Cerqueira G.C."/>
            <person name="Chen F."/>
            <person name="Chen W."/>
            <person name="Choi C."/>
            <person name="Clum A."/>
            <person name="Dos Santos R.A."/>
            <person name="Damasio A.R."/>
            <person name="Diallinas G."/>
            <person name="Emri T."/>
            <person name="Fekete E."/>
            <person name="Flipphi M."/>
            <person name="Freyberg S."/>
            <person name="Gallo A."/>
            <person name="Gournas C."/>
            <person name="Habgood R."/>
            <person name="Hainaut M."/>
            <person name="Harispe M.L."/>
            <person name="Henrissat B."/>
            <person name="Hilden K.S."/>
            <person name="Hope R."/>
            <person name="Hossain A."/>
            <person name="Karabika E."/>
            <person name="Karaffa L."/>
            <person name="Karanyi Z."/>
            <person name="Krasevec N."/>
            <person name="Kuo A."/>
            <person name="Kusch H."/>
            <person name="LaButti K."/>
            <person name="Lagendijk E.L."/>
            <person name="Lapidus A."/>
            <person name="Levasseur A."/>
            <person name="Lindquist E."/>
            <person name="Lipzen A."/>
            <person name="Logrieco A.F."/>
            <person name="MacCabe A."/>
            <person name="Maekelae M.R."/>
            <person name="Malavazi I."/>
            <person name="Melin P."/>
            <person name="Meyer V."/>
            <person name="Mielnichuk N."/>
            <person name="Miskei M."/>
            <person name="Molnar A.P."/>
            <person name="Mule G."/>
            <person name="Ngan C.Y."/>
            <person name="Orejas M."/>
            <person name="Orosz E."/>
            <person name="Ouedraogo J.P."/>
            <person name="Overkamp K.M."/>
            <person name="Park H.-S."/>
            <person name="Perrone G."/>
            <person name="Piumi F."/>
            <person name="Punt P.J."/>
            <person name="Ram A.F."/>
            <person name="Ramon A."/>
            <person name="Rauscher S."/>
            <person name="Record E."/>
            <person name="Riano-Pachon D.M."/>
            <person name="Robert V."/>
            <person name="Roehrig J."/>
            <person name="Ruller R."/>
            <person name="Salamov A."/>
            <person name="Salih N.S."/>
            <person name="Samson R.A."/>
            <person name="Sandor E."/>
            <person name="Sanguinetti M."/>
            <person name="Schuetze T."/>
            <person name="Sepcic K."/>
            <person name="Shelest E."/>
            <person name="Sherlock G."/>
            <person name="Sophianopoulou V."/>
            <person name="Squina F.M."/>
            <person name="Sun H."/>
            <person name="Susca A."/>
            <person name="Todd R.B."/>
            <person name="Tsang A."/>
            <person name="Unkles S.E."/>
            <person name="van de Wiele N."/>
            <person name="van Rossen-Uffink D."/>
            <person name="Oliveira J.V."/>
            <person name="Vesth T.C."/>
            <person name="Visser J."/>
            <person name="Yu J.-H."/>
            <person name="Zhou M."/>
            <person name="Andersen M.R."/>
            <person name="Archer D.B."/>
            <person name="Baker S.E."/>
            <person name="Benoit I."/>
            <person name="Brakhage A.A."/>
            <person name="Braus G.H."/>
            <person name="Fischer R."/>
            <person name="Frisvad J.C."/>
            <person name="Goldman G.H."/>
            <person name="Houbraken J."/>
            <person name="Oakley B."/>
            <person name="Pocsi I."/>
            <person name="Scazzocchio C."/>
            <person name="Seiboth B."/>
            <person name="vanKuyk P.A."/>
            <person name="Wortman J."/>
            <person name="Dyer P.S."/>
            <person name="Grigoriev I.V."/>
        </authorList>
    </citation>
    <scope>NUCLEOTIDE SEQUENCE [LARGE SCALE GENOMIC DNA]</scope>
    <source>
        <strain evidence="16">CBS 506.65</strain>
    </source>
</reference>
<dbReference type="RefSeq" id="XP_022581167.1">
    <property type="nucleotide sequence ID" value="XM_022723110.1"/>
</dbReference>
<dbReference type="InterPro" id="IPR038534">
    <property type="entry name" value="Rtr1/RPAP2_sf"/>
</dbReference>
<gene>
    <name evidence="15" type="ORF">ASPZODRAFT_132755</name>
</gene>
<dbReference type="PROSITE" id="PS51479">
    <property type="entry name" value="ZF_RTR1"/>
    <property type="match status" value="1"/>
</dbReference>
<feature type="domain" description="RTR1-type" evidence="14">
    <location>
        <begin position="77"/>
        <end position="172"/>
    </location>
</feature>
<dbReference type="Proteomes" id="UP000184188">
    <property type="component" value="Unassembled WGS sequence"/>
</dbReference>
<evidence type="ECO:0000256" key="3">
    <source>
        <dbReference type="ARBA" id="ARBA00022723"/>
    </source>
</evidence>
<evidence type="ECO:0000256" key="11">
    <source>
        <dbReference type="PROSITE-ProRule" id="PRU00812"/>
    </source>
</evidence>
<dbReference type="PANTHER" id="PTHR14732:SF0">
    <property type="entry name" value="RNA POLYMERASE II SUBUNIT B1 CTD PHOSPHATASE RPAP2-RELATED"/>
    <property type="match status" value="1"/>
</dbReference>
<evidence type="ECO:0000256" key="13">
    <source>
        <dbReference type="SAM" id="MobiDB-lite"/>
    </source>
</evidence>
<evidence type="ECO:0000256" key="4">
    <source>
        <dbReference type="ARBA" id="ARBA00022771"/>
    </source>
</evidence>
<evidence type="ECO:0000259" key="14">
    <source>
        <dbReference type="PROSITE" id="PS51479"/>
    </source>
</evidence>
<proteinExistence type="inferred from homology"/>
<name>A0A1L9SHP7_9EURO</name>
<feature type="compositionally biased region" description="Low complexity" evidence="13">
    <location>
        <begin position="1"/>
        <end position="19"/>
    </location>
</feature>
<keyword evidence="7 12" id="KW-0904">Protein phosphatase</keyword>
<feature type="region of interest" description="Disordered" evidence="13">
    <location>
        <begin position="252"/>
        <end position="291"/>
    </location>
</feature>
<dbReference type="EC" id="3.1.3.16" evidence="12"/>
<keyword evidence="6 12" id="KW-0862">Zinc</keyword>
<dbReference type="EMBL" id="KV878342">
    <property type="protein sequence ID" value="OJJ46657.1"/>
    <property type="molecule type" value="Genomic_DNA"/>
</dbReference>
<comment type="catalytic activity">
    <reaction evidence="9 12">
        <text>O-phospho-L-seryl-[protein] + H2O = L-seryl-[protein] + phosphate</text>
        <dbReference type="Rhea" id="RHEA:20629"/>
        <dbReference type="Rhea" id="RHEA-COMP:9863"/>
        <dbReference type="Rhea" id="RHEA-COMP:11604"/>
        <dbReference type="ChEBI" id="CHEBI:15377"/>
        <dbReference type="ChEBI" id="CHEBI:29999"/>
        <dbReference type="ChEBI" id="CHEBI:43474"/>
        <dbReference type="ChEBI" id="CHEBI:83421"/>
        <dbReference type="EC" id="3.1.3.16"/>
    </reaction>
</comment>
<accession>A0A1L9SHP7</accession>
<dbReference type="GO" id="GO:0008420">
    <property type="term" value="F:RNA polymerase II CTD heptapeptide repeat phosphatase activity"/>
    <property type="evidence" value="ECO:0007669"/>
    <property type="project" value="UniProtKB-UniRule"/>
</dbReference>
<dbReference type="AlphaFoldDB" id="A0A1L9SHP7"/>
<sequence>MPSPDRPAAASSPALAQRPGTDPRHLAIALHHAQQIQAQKDTQTLILDRILELIELPSSPTADPATPAAADVAALKSALRPFQPADYDNLILERNIEGRCGYALCPREHRKEDPRVRFRIVWGAKGSGAGGRGREMDIVPREKLEMWCSSECAERAMYIRVQLAEEPVWERRADDRRGRQILLLEEGRAASNDHHRQRQPSASVKDVLGQLDNLNLATGSASDSADLALERGDVHPALHGGRVEVQIREKQVAAGSTRAPELRPEDRMGGAIEGYVPRDTQDQDQDMLDLL</sequence>